<accession>A0A8T3YJ57</accession>
<dbReference type="AlphaFoldDB" id="A0A8T3YJ57"/>
<keyword evidence="2" id="KW-0472">Membrane</keyword>
<feature type="domain" description="VWFA" evidence="3">
    <location>
        <begin position="423"/>
        <end position="598"/>
    </location>
</feature>
<reference evidence="4" key="1">
    <citation type="submission" date="2020-07" db="EMBL/GenBank/DDBJ databases">
        <title>Huge and variable diversity of episymbiotic CPR bacteria and DPANN archaea in groundwater ecosystems.</title>
        <authorList>
            <person name="He C.Y."/>
            <person name="Keren R."/>
            <person name="Whittaker M."/>
            <person name="Farag I.F."/>
            <person name="Doudna J."/>
            <person name="Cate J.H.D."/>
            <person name="Banfield J.F."/>
        </authorList>
    </citation>
    <scope>NUCLEOTIDE SEQUENCE</scope>
    <source>
        <strain evidence="4">NC_groundwater_1296_Ag_S-0.2um_52_80</strain>
    </source>
</reference>
<dbReference type="InterPro" id="IPR013783">
    <property type="entry name" value="Ig-like_fold"/>
</dbReference>
<feature type="region of interest" description="Disordered" evidence="1">
    <location>
        <begin position="994"/>
        <end position="1065"/>
    </location>
</feature>
<feature type="compositionally biased region" description="Low complexity" evidence="1">
    <location>
        <begin position="1025"/>
        <end position="1042"/>
    </location>
</feature>
<evidence type="ECO:0000259" key="3">
    <source>
        <dbReference type="PROSITE" id="PS50234"/>
    </source>
</evidence>
<dbReference type="CDD" id="cd00198">
    <property type="entry name" value="vWFA"/>
    <property type="match status" value="1"/>
</dbReference>
<gene>
    <name evidence="4" type="ORF">HY544_02180</name>
</gene>
<keyword evidence="2" id="KW-0812">Transmembrane</keyword>
<dbReference type="PROSITE" id="PS50234">
    <property type="entry name" value="VWFA"/>
    <property type="match status" value="1"/>
</dbReference>
<dbReference type="EMBL" id="JACQPB010000025">
    <property type="protein sequence ID" value="MBI4210293.1"/>
    <property type="molecule type" value="Genomic_DNA"/>
</dbReference>
<dbReference type="SMART" id="SM00327">
    <property type="entry name" value="VWA"/>
    <property type="match status" value="1"/>
</dbReference>
<evidence type="ECO:0000256" key="1">
    <source>
        <dbReference type="SAM" id="MobiDB-lite"/>
    </source>
</evidence>
<dbReference type="InterPro" id="IPR036465">
    <property type="entry name" value="vWFA_dom_sf"/>
</dbReference>
<organism evidence="4 5">
    <name type="scientific">Candidatus Iainarchaeum sp</name>
    <dbReference type="NCBI Taxonomy" id="3101447"/>
    <lineage>
        <taxon>Archaea</taxon>
        <taxon>Candidatus Iainarchaeota</taxon>
        <taxon>Candidatus Iainarchaeia</taxon>
        <taxon>Candidatus Iainarchaeales</taxon>
        <taxon>Candidatus Iainarchaeaceae</taxon>
        <taxon>Candidatus Iainarchaeum</taxon>
    </lineage>
</organism>
<dbReference type="Gene3D" id="3.40.50.410">
    <property type="entry name" value="von Willebrand factor, type A domain"/>
    <property type="match status" value="1"/>
</dbReference>
<comment type="caution">
    <text evidence="4">The sequence shown here is derived from an EMBL/GenBank/DDBJ whole genome shotgun (WGS) entry which is preliminary data.</text>
</comment>
<name>A0A8T3YJ57_9ARCH</name>
<proteinExistence type="predicted"/>
<feature type="transmembrane region" description="Helical" evidence="2">
    <location>
        <begin position="970"/>
        <end position="988"/>
    </location>
</feature>
<evidence type="ECO:0000256" key="2">
    <source>
        <dbReference type="SAM" id="Phobius"/>
    </source>
</evidence>
<evidence type="ECO:0000313" key="4">
    <source>
        <dbReference type="EMBL" id="MBI4210293.1"/>
    </source>
</evidence>
<sequence>MDLKLAAIGVLLLALLQFSHASQLTGNCSITSTQCQLSMAEYTACNDTQASQSYSTYFNSDRAEWFNTVPDSFSLEAGQCTSLRAYAVANCYADPGQYTAQLVLKGSQGETTTSLCSLNLTQGHFVNVIMPRKSQEATQCEEKTYDILLTNSTIVPNQNSERIDLAVTGLPESWYSIEQRQLVVQKGQPVNVKLKVRAPCDAGFGSYDFKVRASLPNPAFFYEENGRYTIGQGQDTAFTPQGEMHEGAYAACLETPGEATIALSNRGKLSDNFLLKIEGPGFVSLGTDRLSLDAGKQAMVKVKFAPTSEKAGAYKFKLKATSTVFDYSVEREFAVKLGDCYNLRVDKTQGEESLCTEEKQAYTFSVYNDQTKAIDATASITGIGASLDNAKLRIEPGERKSVTATLDVKGLAKEAKATQSELAVELLIDTSGSMEEKIGGQQKMDIAKKAAVNLVNSISSVDFGMRVFGQGSECEASRQLSPVARLDIPAITARVLDFRPSGKTPMAEALSAAGKADFNAAQGKAKAIILVSDGKETCGGDTAQAAKELQQAGIKAYSVGFDIDLQGRKELQEIANRTGGKYFDAKDADALSGVLREISRELDILPGKAGARTFTLKVESEHFSYEKDYTVSVLDCYNTAMSAPELNMCPGVPKTDTLRIANLGAKQQQYTLKYAPAWVSGPTSVSVNAGEEKTVQLTATAPDNAARKYSVTAETPSQGISQEKAINYLSASSCYGTDIILPEPELDAATCQGKKQALTIRNSGAAAQEITVTADKPYVTIVGGKVKLAPGEKRDIDYFVSPPFDLPSTTLIGFTATTDRGFRAVAQLKLVVKGNEQSYSREKTDIRVADINATGAAGTSYDASVQFSLYNDSNKTLDIFSASILDYNGTVQLEKMTVEPHGTVKGRALIDMPADANAGMATVPLSFATDQGTYTRSITFSYGAKAGETKAESAVSIGTGLFNLANASTAILGILIVIVIGLIAYSAYRSANGDDNAHPKSGGETSPAHEAGKAAQAVTQENRTQAAAQAKGMGQQPAAESAAKQDKAAKHVTGSKWKARGKKGY</sequence>
<evidence type="ECO:0000313" key="5">
    <source>
        <dbReference type="Proteomes" id="UP000732298"/>
    </source>
</evidence>
<dbReference type="Gene3D" id="2.60.40.10">
    <property type="entry name" value="Immunoglobulins"/>
    <property type="match status" value="1"/>
</dbReference>
<protein>
    <submittedName>
        <fullName evidence="4">VWA domain-containing protein</fullName>
    </submittedName>
</protein>
<keyword evidence="2" id="KW-1133">Transmembrane helix</keyword>
<dbReference type="Proteomes" id="UP000732298">
    <property type="component" value="Unassembled WGS sequence"/>
</dbReference>
<dbReference type="Pfam" id="PF00092">
    <property type="entry name" value="VWA"/>
    <property type="match status" value="1"/>
</dbReference>
<dbReference type="InterPro" id="IPR002035">
    <property type="entry name" value="VWF_A"/>
</dbReference>
<dbReference type="SUPFAM" id="SSF53300">
    <property type="entry name" value="vWA-like"/>
    <property type="match status" value="1"/>
</dbReference>